<dbReference type="AlphaFoldDB" id="A0A9X2W3F5"/>
<reference evidence="1" key="1">
    <citation type="submission" date="2022-09" db="EMBL/GenBank/DDBJ databases">
        <title>The genome sequence of Tsuneonella sp. YG55.</title>
        <authorList>
            <person name="Liu Y."/>
        </authorList>
    </citation>
    <scope>NUCLEOTIDE SEQUENCE</scope>
    <source>
        <strain evidence="1">YG55</strain>
    </source>
</reference>
<protein>
    <submittedName>
        <fullName evidence="1">Uncharacterized protein</fullName>
    </submittedName>
</protein>
<evidence type="ECO:0000313" key="1">
    <source>
        <dbReference type="EMBL" id="MCT2559046.1"/>
    </source>
</evidence>
<organism evidence="1 2">
    <name type="scientific">Tsuneonella litorea</name>
    <dbReference type="NCBI Taxonomy" id="2976475"/>
    <lineage>
        <taxon>Bacteria</taxon>
        <taxon>Pseudomonadati</taxon>
        <taxon>Pseudomonadota</taxon>
        <taxon>Alphaproteobacteria</taxon>
        <taxon>Sphingomonadales</taxon>
        <taxon>Erythrobacteraceae</taxon>
        <taxon>Tsuneonella</taxon>
    </lineage>
</organism>
<sequence length="184" mass="19954">MNLPIALLAPLALLVPSVGGWLDDGPRDQLLPPPDKPQVAPREPIATLDFVDGATVRQVRIEQRVTIRIAPRDPAVRPSMLARIAPDASEPARFAERKMGKCVPVSGIAAVEPDTGGRLLLFMRDQRLVSASLEKACSARDFYSGFYLERTGDGLLCVDRDKLHSRAGASCGISRMRQLVAADD</sequence>
<dbReference type="EMBL" id="JAOAMV010000004">
    <property type="protein sequence ID" value="MCT2559046.1"/>
    <property type="molecule type" value="Genomic_DNA"/>
</dbReference>
<proteinExistence type="predicted"/>
<name>A0A9X2W3F5_9SPHN</name>
<keyword evidence="2" id="KW-1185">Reference proteome</keyword>
<gene>
    <name evidence="1" type="ORF">N0B51_08635</name>
</gene>
<dbReference type="RefSeq" id="WP_259961917.1">
    <property type="nucleotide sequence ID" value="NZ_JAOAMV010000004.1"/>
</dbReference>
<evidence type="ECO:0000313" key="2">
    <source>
        <dbReference type="Proteomes" id="UP001142648"/>
    </source>
</evidence>
<accession>A0A9X2W3F5</accession>
<dbReference type="Proteomes" id="UP001142648">
    <property type="component" value="Unassembled WGS sequence"/>
</dbReference>
<comment type="caution">
    <text evidence="1">The sequence shown here is derived from an EMBL/GenBank/DDBJ whole genome shotgun (WGS) entry which is preliminary data.</text>
</comment>